<dbReference type="AlphaFoldDB" id="A0A7X1E472"/>
<evidence type="ECO:0000313" key="3">
    <source>
        <dbReference type="Proteomes" id="UP000525652"/>
    </source>
</evidence>
<keyword evidence="1" id="KW-0812">Transmembrane</keyword>
<protein>
    <submittedName>
        <fullName evidence="2">Prepilin-type N-terminal cleavage/methylation domain-containing protein</fullName>
    </submittedName>
</protein>
<feature type="transmembrane region" description="Helical" evidence="1">
    <location>
        <begin position="12"/>
        <end position="35"/>
    </location>
</feature>
<reference evidence="2 3" key="1">
    <citation type="submission" date="2020-07" db="EMBL/GenBank/DDBJ databases">
        <authorList>
            <person name="Feng X."/>
        </authorList>
    </citation>
    <scope>NUCLEOTIDE SEQUENCE [LARGE SCALE GENOMIC DNA]</scope>
    <source>
        <strain evidence="2 3">JCM14086</strain>
    </source>
</reference>
<name>A0A7X1E472_9BACT</name>
<keyword evidence="1" id="KW-0472">Membrane</keyword>
<proteinExistence type="predicted"/>
<dbReference type="RefSeq" id="WP_185692967.1">
    <property type="nucleotide sequence ID" value="NZ_JACHVA010000083.1"/>
</dbReference>
<evidence type="ECO:0000256" key="1">
    <source>
        <dbReference type="SAM" id="Phobius"/>
    </source>
</evidence>
<dbReference type="Proteomes" id="UP000525652">
    <property type="component" value="Unassembled WGS sequence"/>
</dbReference>
<dbReference type="EMBL" id="JACHVA010000083">
    <property type="protein sequence ID" value="MBC2602270.1"/>
    <property type="molecule type" value="Genomic_DNA"/>
</dbReference>
<keyword evidence="3" id="KW-1185">Reference proteome</keyword>
<sequence length="143" mass="16331">MKLAGHKGRQAFTLLEVMIALGIMAMALASASICLRMGMMQYDTARSTNYATQILQNEAERIRLLSWSEIENLPSAARFSPIDRSNNKYQFKRILENYNGSDDIKRIWLIANWKGLKGEPHQLKITFNYARDGAFDYLYGSNS</sequence>
<comment type="caution">
    <text evidence="2">The sequence shown here is derived from an EMBL/GenBank/DDBJ whole genome shotgun (WGS) entry which is preliminary data.</text>
</comment>
<gene>
    <name evidence="2" type="ORF">H5P30_10820</name>
</gene>
<dbReference type="NCBIfam" id="TIGR02532">
    <property type="entry name" value="IV_pilin_GFxxxE"/>
    <property type="match status" value="1"/>
</dbReference>
<organism evidence="2 3">
    <name type="scientific">Puniceicoccus vermicola</name>
    <dbReference type="NCBI Taxonomy" id="388746"/>
    <lineage>
        <taxon>Bacteria</taxon>
        <taxon>Pseudomonadati</taxon>
        <taxon>Verrucomicrobiota</taxon>
        <taxon>Opitutia</taxon>
        <taxon>Puniceicoccales</taxon>
        <taxon>Puniceicoccaceae</taxon>
        <taxon>Puniceicoccus</taxon>
    </lineage>
</organism>
<accession>A0A7X1E472</accession>
<dbReference type="Pfam" id="PF07963">
    <property type="entry name" value="N_methyl"/>
    <property type="match status" value="1"/>
</dbReference>
<keyword evidence="1" id="KW-1133">Transmembrane helix</keyword>
<evidence type="ECO:0000313" key="2">
    <source>
        <dbReference type="EMBL" id="MBC2602270.1"/>
    </source>
</evidence>
<dbReference type="InterPro" id="IPR012902">
    <property type="entry name" value="N_methyl_site"/>
</dbReference>